<sequence>MEMSANYSYRQTSGILSHRAKARKRNGLDGNLKNVIPFFRNTSDFELLEAKFEYRFSEFEKSASKAIDCDKYEEIEERGEGDDDNESFSESHLSDSILEAAKFLNYGKWSQMRFLCRRVNQLIQRNQSKLQAFEVKSLRISEIHCKSNSIVSFEQGIQSPVAMRKWFRDRGYSCDETTDMPLEKVFAGLNQYEIYDPNPGLHLAIRAFFDEPTKKNIPLITGQSKQMRKKRTGKARKKNRSLSNDVAVRSEPPKVFSAKFNDQYDFYGPILSHFFRLLHHPAAYFHKVSIFPPMTDRFCDMSSHRPIRCDQFKLVNFDFSLEHSLNWLKDNVRAQQIILPFNYAYFLPLSELHKFILLNASICAKDRITLDWLRFPRKFVNTILIKIWLDYPRRFVNTLIQKYETLEMTKPTPSIVLEFKLGYKIEGGLQIEGESFELNLDAQDYQKFFMPDLVPIDYPPLYNKHCDRCDIKTYEQPIKSDGSRKMIAQFSRCFERDCLCGDTTVYMRFLG</sequence>
<keyword evidence="3" id="KW-1185">Reference proteome</keyword>
<accession>A0AAD4MRM8</accession>
<evidence type="ECO:0000256" key="1">
    <source>
        <dbReference type="SAM" id="MobiDB-lite"/>
    </source>
</evidence>
<dbReference type="Proteomes" id="UP001201812">
    <property type="component" value="Unassembled WGS sequence"/>
</dbReference>
<evidence type="ECO:0000313" key="3">
    <source>
        <dbReference type="Proteomes" id="UP001201812"/>
    </source>
</evidence>
<comment type="caution">
    <text evidence="2">The sequence shown here is derived from an EMBL/GenBank/DDBJ whole genome shotgun (WGS) entry which is preliminary data.</text>
</comment>
<evidence type="ECO:0000313" key="2">
    <source>
        <dbReference type="EMBL" id="KAI1701971.1"/>
    </source>
</evidence>
<dbReference type="EMBL" id="JAKKPZ010000107">
    <property type="protein sequence ID" value="KAI1701971.1"/>
    <property type="molecule type" value="Genomic_DNA"/>
</dbReference>
<feature type="region of interest" description="Disordered" evidence="1">
    <location>
        <begin position="222"/>
        <end position="244"/>
    </location>
</feature>
<feature type="compositionally biased region" description="Basic residues" evidence="1">
    <location>
        <begin position="226"/>
        <end position="240"/>
    </location>
</feature>
<organism evidence="2 3">
    <name type="scientific">Ditylenchus destructor</name>
    <dbReference type="NCBI Taxonomy" id="166010"/>
    <lineage>
        <taxon>Eukaryota</taxon>
        <taxon>Metazoa</taxon>
        <taxon>Ecdysozoa</taxon>
        <taxon>Nematoda</taxon>
        <taxon>Chromadorea</taxon>
        <taxon>Rhabditida</taxon>
        <taxon>Tylenchina</taxon>
        <taxon>Tylenchomorpha</taxon>
        <taxon>Sphaerularioidea</taxon>
        <taxon>Anguinidae</taxon>
        <taxon>Anguininae</taxon>
        <taxon>Ditylenchus</taxon>
    </lineage>
</organism>
<proteinExistence type="predicted"/>
<protein>
    <submittedName>
        <fullName evidence="2">Uncharacterized protein</fullName>
    </submittedName>
</protein>
<dbReference type="AlphaFoldDB" id="A0AAD4MRM8"/>
<reference evidence="2" key="1">
    <citation type="submission" date="2022-01" db="EMBL/GenBank/DDBJ databases">
        <title>Genome Sequence Resource for Two Populations of Ditylenchus destructor, the Migratory Endoparasitic Phytonematode.</title>
        <authorList>
            <person name="Zhang H."/>
            <person name="Lin R."/>
            <person name="Xie B."/>
        </authorList>
    </citation>
    <scope>NUCLEOTIDE SEQUENCE</scope>
    <source>
        <strain evidence="2">BazhouSP</strain>
    </source>
</reference>
<name>A0AAD4MRM8_9BILA</name>
<gene>
    <name evidence="2" type="ORF">DdX_15755</name>
</gene>